<gene>
    <name evidence="2" type="ORF">VSS37_03265</name>
</gene>
<dbReference type="Proteomes" id="UP001308005">
    <property type="component" value="Unassembled WGS sequence"/>
</dbReference>
<dbReference type="RefSeq" id="WP_324693214.1">
    <property type="nucleotide sequence ID" value="NZ_JAYMYJ010000029.1"/>
</dbReference>
<feature type="region of interest" description="Disordered" evidence="1">
    <location>
        <begin position="293"/>
        <end position="313"/>
    </location>
</feature>
<keyword evidence="3" id="KW-1185">Reference proteome</keyword>
<accession>A0ABU6CT65</accession>
<evidence type="ECO:0000256" key="1">
    <source>
        <dbReference type="SAM" id="MobiDB-lite"/>
    </source>
</evidence>
<protein>
    <submittedName>
        <fullName evidence="2">Uncharacterized protein</fullName>
    </submittedName>
</protein>
<sequence>MSKPTLKVVSEVSDTRQNGQNQPLRPHYGSITPKNYTDDIENEYIKAAKAEEEKAKKQAVIIAKAREEAINLLKAKRVISLVLEVTGTDQAAIMAYVSGMKSVALELVPGEPVTLSEIRALMDKLSDRQVNTKASQLLQDVGLIVKTEENTLRFAIIDELKLAAGCHTRRITHAVATGVRAGGVACKVGVAHLAGCITQSPYVTIDKTGNVTRHERFEQTDKGKEARRRLDAAKRDEDLARKEMQARRKAAQMRNDVDPYMTTGQWGSAKGWMWGAGIIGLLAVAASVNQPANNQAGQFPSEPAKTQQIEHGE</sequence>
<proteinExistence type="predicted"/>
<feature type="compositionally biased region" description="Polar residues" evidence="1">
    <location>
        <begin position="293"/>
        <end position="307"/>
    </location>
</feature>
<reference evidence="3" key="1">
    <citation type="submission" date="2023-07" db="EMBL/GenBank/DDBJ databases">
        <title>The carbon used by Thiothrix.</title>
        <authorList>
            <person name="Chen L."/>
        </authorList>
    </citation>
    <scope>NUCLEOTIDE SEQUENCE [LARGE SCALE GENOMIC DNA]</scope>
</reference>
<evidence type="ECO:0000313" key="3">
    <source>
        <dbReference type="Proteomes" id="UP001308005"/>
    </source>
</evidence>
<organism evidence="2 3">
    <name type="scientific">Candidatus Thiothrix phosphatis</name>
    <dbReference type="NCBI Taxonomy" id="3112415"/>
    <lineage>
        <taxon>Bacteria</taxon>
        <taxon>Pseudomonadati</taxon>
        <taxon>Pseudomonadota</taxon>
        <taxon>Gammaproteobacteria</taxon>
        <taxon>Thiotrichales</taxon>
        <taxon>Thiotrichaceae</taxon>
        <taxon>Thiothrix</taxon>
    </lineage>
</organism>
<feature type="region of interest" description="Disordered" evidence="1">
    <location>
        <begin position="1"/>
        <end position="34"/>
    </location>
</feature>
<comment type="caution">
    <text evidence="2">The sequence shown here is derived from an EMBL/GenBank/DDBJ whole genome shotgun (WGS) entry which is preliminary data.</text>
</comment>
<name>A0ABU6CT65_9GAMM</name>
<dbReference type="EMBL" id="JAYMYJ010000029">
    <property type="protein sequence ID" value="MEB4589989.1"/>
    <property type="molecule type" value="Genomic_DNA"/>
</dbReference>
<evidence type="ECO:0000313" key="2">
    <source>
        <dbReference type="EMBL" id="MEB4589989.1"/>
    </source>
</evidence>